<dbReference type="PANTHER" id="PTHR11592:SF78">
    <property type="entry name" value="GLUTATHIONE PEROXIDASE"/>
    <property type="match status" value="1"/>
</dbReference>
<dbReference type="AlphaFoldDB" id="A0A5B9E9E6"/>
<evidence type="ECO:0000313" key="8">
    <source>
        <dbReference type="EMBL" id="QEE27765.1"/>
    </source>
</evidence>
<evidence type="ECO:0000256" key="4">
    <source>
        <dbReference type="PIRSR" id="PIRSR000303-1"/>
    </source>
</evidence>
<dbReference type="CDD" id="cd00340">
    <property type="entry name" value="GSH_Peroxidase"/>
    <property type="match status" value="1"/>
</dbReference>
<keyword evidence="9" id="KW-1185">Reference proteome</keyword>
<dbReference type="PROSITE" id="PS51352">
    <property type="entry name" value="THIOREDOXIN_2"/>
    <property type="match status" value="1"/>
</dbReference>
<dbReference type="Proteomes" id="UP000321820">
    <property type="component" value="Chromosome"/>
</dbReference>
<dbReference type="InterPro" id="IPR000889">
    <property type="entry name" value="Glutathione_peroxidase"/>
</dbReference>
<dbReference type="OrthoDB" id="9789406at2"/>
<dbReference type="PRINTS" id="PR01011">
    <property type="entry name" value="GLUTPROXDASE"/>
</dbReference>
<proteinExistence type="inferred from homology"/>
<dbReference type="PIRSF" id="PIRSF000303">
    <property type="entry name" value="Glutathion_perox"/>
    <property type="match status" value="1"/>
</dbReference>
<evidence type="ECO:0000256" key="6">
    <source>
        <dbReference type="SAM" id="SignalP"/>
    </source>
</evidence>
<dbReference type="InterPro" id="IPR029759">
    <property type="entry name" value="GPX_AS"/>
</dbReference>
<keyword evidence="6" id="KW-0732">Signal</keyword>
<dbReference type="GO" id="GO:0034599">
    <property type="term" value="P:cellular response to oxidative stress"/>
    <property type="evidence" value="ECO:0007669"/>
    <property type="project" value="TreeGrafter"/>
</dbReference>
<evidence type="ECO:0000256" key="3">
    <source>
        <dbReference type="ARBA" id="ARBA00023002"/>
    </source>
</evidence>
<dbReference type="PROSITE" id="PS00460">
    <property type="entry name" value="GLUTATHIONE_PEROXID_1"/>
    <property type="match status" value="1"/>
</dbReference>
<dbReference type="SUPFAM" id="SSF52833">
    <property type="entry name" value="Thioredoxin-like"/>
    <property type="match status" value="1"/>
</dbReference>
<evidence type="ECO:0000259" key="7">
    <source>
        <dbReference type="PROSITE" id="PS51352"/>
    </source>
</evidence>
<reference evidence="8 9" key="1">
    <citation type="submission" date="2019-08" db="EMBL/GenBank/DDBJ databases">
        <title>Complete genome sequence of Terriglobus albidus strain ORNL.</title>
        <authorList>
            <person name="Podar M."/>
        </authorList>
    </citation>
    <scope>NUCLEOTIDE SEQUENCE [LARGE SCALE GENOMIC DNA]</scope>
    <source>
        <strain evidence="8 9">ORNL</strain>
    </source>
</reference>
<evidence type="ECO:0000256" key="5">
    <source>
        <dbReference type="RuleBase" id="RU000499"/>
    </source>
</evidence>
<keyword evidence="3 5" id="KW-0560">Oxidoreductase</keyword>
<feature type="domain" description="Thioredoxin" evidence="7">
    <location>
        <begin position="22"/>
        <end position="186"/>
    </location>
</feature>
<dbReference type="FunFam" id="3.40.30.10:FF:000010">
    <property type="entry name" value="Glutathione peroxidase"/>
    <property type="match status" value="1"/>
</dbReference>
<accession>A0A5B9E9E6</accession>
<name>A0A5B9E9E6_9BACT</name>
<organism evidence="8 9">
    <name type="scientific">Terriglobus albidus</name>
    <dbReference type="NCBI Taxonomy" id="1592106"/>
    <lineage>
        <taxon>Bacteria</taxon>
        <taxon>Pseudomonadati</taxon>
        <taxon>Acidobacteriota</taxon>
        <taxon>Terriglobia</taxon>
        <taxon>Terriglobales</taxon>
        <taxon>Acidobacteriaceae</taxon>
        <taxon>Terriglobus</taxon>
    </lineage>
</organism>
<dbReference type="InterPro" id="IPR036249">
    <property type="entry name" value="Thioredoxin-like_sf"/>
</dbReference>
<evidence type="ECO:0000313" key="9">
    <source>
        <dbReference type="Proteomes" id="UP000321820"/>
    </source>
</evidence>
<dbReference type="EMBL" id="CP042806">
    <property type="protein sequence ID" value="QEE27765.1"/>
    <property type="molecule type" value="Genomic_DNA"/>
</dbReference>
<keyword evidence="2 5" id="KW-0575">Peroxidase</keyword>
<dbReference type="Pfam" id="PF00255">
    <property type="entry name" value="GSHPx"/>
    <property type="match status" value="1"/>
</dbReference>
<gene>
    <name evidence="8" type="ORF">FTW19_07020</name>
</gene>
<dbReference type="PROSITE" id="PS51355">
    <property type="entry name" value="GLUTATHIONE_PEROXID_3"/>
    <property type="match status" value="1"/>
</dbReference>
<sequence length="188" mass="20801">MEKPVRKRLILSLLCFTIAAFAGTATQVYNYRLKTIDGEPTSLAKYKGKVLLVVNVASACGFTPQYSALEAIYEKYKDKGLVVVGVPANNFANQESGTEAEIKTFCNRKYHVTFPMMSKVSVVGADQTPLYHYLTDKTANPAIGGDIKWNFTKFLIARNGTPVNRFEPAIKPDSPEVISAIENELNKK</sequence>
<feature type="chain" id="PRO_5022745807" description="Glutathione peroxidase" evidence="6">
    <location>
        <begin position="23"/>
        <end position="188"/>
    </location>
</feature>
<evidence type="ECO:0000256" key="1">
    <source>
        <dbReference type="ARBA" id="ARBA00006926"/>
    </source>
</evidence>
<protein>
    <recommendedName>
        <fullName evidence="5">Glutathione peroxidase</fullName>
    </recommendedName>
</protein>
<dbReference type="KEGG" id="talb:FTW19_07020"/>
<comment type="similarity">
    <text evidence="1 5">Belongs to the glutathione peroxidase family.</text>
</comment>
<dbReference type="Gene3D" id="3.40.30.10">
    <property type="entry name" value="Glutaredoxin"/>
    <property type="match status" value="1"/>
</dbReference>
<feature type="active site" evidence="4">
    <location>
        <position position="60"/>
    </location>
</feature>
<feature type="signal peptide" evidence="6">
    <location>
        <begin position="1"/>
        <end position="22"/>
    </location>
</feature>
<dbReference type="PANTHER" id="PTHR11592">
    <property type="entry name" value="GLUTATHIONE PEROXIDASE"/>
    <property type="match status" value="1"/>
</dbReference>
<dbReference type="InterPro" id="IPR013766">
    <property type="entry name" value="Thioredoxin_domain"/>
</dbReference>
<dbReference type="GO" id="GO:0004601">
    <property type="term" value="F:peroxidase activity"/>
    <property type="evidence" value="ECO:0007669"/>
    <property type="project" value="UniProtKB-KW"/>
</dbReference>
<evidence type="ECO:0000256" key="2">
    <source>
        <dbReference type="ARBA" id="ARBA00022559"/>
    </source>
</evidence>